<evidence type="ECO:0000313" key="4">
    <source>
        <dbReference type="Proteomes" id="UP000308978"/>
    </source>
</evidence>
<dbReference type="Gene3D" id="3.10.620.30">
    <property type="match status" value="1"/>
</dbReference>
<dbReference type="EMBL" id="SSTJ01000004">
    <property type="protein sequence ID" value="THG37639.1"/>
    <property type="molecule type" value="Genomic_DNA"/>
</dbReference>
<dbReference type="PANTHER" id="PTHR45661">
    <property type="entry name" value="SURFACE ANTIGEN"/>
    <property type="match status" value="1"/>
</dbReference>
<dbReference type="Pfam" id="PF13306">
    <property type="entry name" value="LRR_5"/>
    <property type="match status" value="1"/>
</dbReference>
<dbReference type="PANTHER" id="PTHR45661:SF3">
    <property type="entry name" value="IG-LIKE DOMAIN-CONTAINING PROTEIN"/>
    <property type="match status" value="1"/>
</dbReference>
<keyword evidence="1" id="KW-0732">Signal</keyword>
<dbReference type="Proteomes" id="UP000308978">
    <property type="component" value="Unassembled WGS sequence"/>
</dbReference>
<name>A0A4S4G279_9ACTN</name>
<dbReference type="InterPro" id="IPR053139">
    <property type="entry name" value="Surface_bspA-like"/>
</dbReference>
<accession>A0A4S4G279</accession>
<feature type="chain" id="PRO_5020849817" description="Transglutaminase-like domain-containing protein" evidence="1">
    <location>
        <begin position="29"/>
        <end position="810"/>
    </location>
</feature>
<dbReference type="InterPro" id="IPR026906">
    <property type="entry name" value="LRR_5"/>
</dbReference>
<dbReference type="SMART" id="SM00460">
    <property type="entry name" value="TGc"/>
    <property type="match status" value="1"/>
</dbReference>
<protein>
    <recommendedName>
        <fullName evidence="2">Transglutaminase-like domain-containing protein</fullName>
    </recommendedName>
</protein>
<comment type="caution">
    <text evidence="3">The sequence shown here is derived from an EMBL/GenBank/DDBJ whole genome shotgun (WGS) entry which is preliminary data.</text>
</comment>
<dbReference type="InterPro" id="IPR038765">
    <property type="entry name" value="Papain-like_cys_pep_sf"/>
</dbReference>
<evidence type="ECO:0000313" key="3">
    <source>
        <dbReference type="EMBL" id="THG37639.1"/>
    </source>
</evidence>
<sequence>MISFGRRVVSTVCAVTLAASMAPAIAYAETPTGRGIPDVAPITVEADSRTTAEALGDLASPFSLTSVGPVPLKESREIRWIDRLNLTGFESIRTFYDALAEGSDNDGDRDFLIDDVYMNGAAQSSSGSLGVGSYSKEHQCIVAYVGSYTNQETFDDNFARAMPYAYAAIAAFDRDFPQVFWLSGSHGFTGWGVGGTLYVGYQISSATRSPSFPSESSIKGGIQALESNIDKIFNAVNKSAAKSAMVKDFNTWLTRNNAYNTHPDLEAAQKVYPNAWECVSALAGNAGTEGPVCEGYARALKVLCDKKGVPCVLVDGYAKGSLSSGGEAHMWNYVQVEDGKWYAVDTTWNDPGSGNNPLSGHENEEWLLVGSTTEISSMAFLDSHPVENKVFGDGELTTGAEIRNVAFTNGPEISEHAFVFQYDCVSGNHKVSLPEFKTLKPATCSSEGRQIRTTHCELCEAVLSEEEATAKLAHTAGATEKQIIRQATCSTSGSSKITQTCKDCSMVMSQRTEVIPALGHSYGGWVTTKAATCTAAGTQKRTCSRSSAHVETRAVAALGHNFGAWRSNGDAQVNVNGTETACCTRCTASKTREAAGSALAPAKGQTVVVGSASYKATGAATVTYAGPSNKKASSVTVPAAVAISGRTYKVTAISPKAFAGNKNLKSVKIGANVKTVPASAFKGCTKLTSVSFGNGITSLGKNAFYGCKALKSVTLGTKVTTIGDGAFQNCAKLTKVTVKSTKLSKVGKNAFAGCKRLGTITLKTTKLKSVGKNAFKGTKSKMTVKVPKKKLKAYQKLCKNKGSKTVRVKK</sequence>
<dbReference type="AlphaFoldDB" id="A0A4S4G279"/>
<proteinExistence type="predicted"/>
<evidence type="ECO:0000256" key="1">
    <source>
        <dbReference type="SAM" id="SignalP"/>
    </source>
</evidence>
<gene>
    <name evidence="3" type="ORF">E5986_04515</name>
</gene>
<dbReference type="SUPFAM" id="SSF54001">
    <property type="entry name" value="Cysteine proteinases"/>
    <property type="match status" value="1"/>
</dbReference>
<dbReference type="InterPro" id="IPR032675">
    <property type="entry name" value="LRR_dom_sf"/>
</dbReference>
<dbReference type="Gene3D" id="3.80.10.10">
    <property type="entry name" value="Ribonuclease Inhibitor"/>
    <property type="match status" value="1"/>
</dbReference>
<organism evidence="3 4">
    <name type="scientific">Adlercreutzia caecimuris</name>
    <dbReference type="NCBI Taxonomy" id="671266"/>
    <lineage>
        <taxon>Bacteria</taxon>
        <taxon>Bacillati</taxon>
        <taxon>Actinomycetota</taxon>
        <taxon>Coriobacteriia</taxon>
        <taxon>Eggerthellales</taxon>
        <taxon>Eggerthellaceae</taxon>
        <taxon>Adlercreutzia</taxon>
    </lineage>
</organism>
<dbReference type="SUPFAM" id="SSF52058">
    <property type="entry name" value="L domain-like"/>
    <property type="match status" value="1"/>
</dbReference>
<dbReference type="Pfam" id="PF01841">
    <property type="entry name" value="Transglut_core"/>
    <property type="match status" value="1"/>
</dbReference>
<feature type="signal peptide" evidence="1">
    <location>
        <begin position="1"/>
        <end position="28"/>
    </location>
</feature>
<dbReference type="RefSeq" id="WP_136433755.1">
    <property type="nucleotide sequence ID" value="NZ_JAAWMV010000003.1"/>
</dbReference>
<reference evidence="3 4" key="1">
    <citation type="submission" date="2019-04" db="EMBL/GenBank/DDBJ databases">
        <title>Microbes associate with the intestines of laboratory mice.</title>
        <authorList>
            <person name="Navarre W."/>
            <person name="Wong E."/>
            <person name="Huang K.C."/>
            <person name="Tropini C."/>
            <person name="Ng K."/>
            <person name="Yu B."/>
        </authorList>
    </citation>
    <scope>NUCLEOTIDE SEQUENCE [LARGE SCALE GENOMIC DNA]</scope>
    <source>
        <strain evidence="3 4">NM80_B27</strain>
    </source>
</reference>
<evidence type="ECO:0000259" key="2">
    <source>
        <dbReference type="SMART" id="SM00460"/>
    </source>
</evidence>
<feature type="domain" description="Transglutaminase-like" evidence="2">
    <location>
        <begin position="285"/>
        <end position="348"/>
    </location>
</feature>
<dbReference type="InterPro" id="IPR002931">
    <property type="entry name" value="Transglutaminase-like"/>
</dbReference>